<dbReference type="SUPFAM" id="SSF117281">
    <property type="entry name" value="Kelch motif"/>
    <property type="match status" value="1"/>
</dbReference>
<dbReference type="SMART" id="SM00612">
    <property type="entry name" value="Kelch"/>
    <property type="match status" value="3"/>
</dbReference>
<dbReference type="PANTHER" id="PTHR23244">
    <property type="entry name" value="KELCH REPEAT DOMAIN"/>
    <property type="match status" value="1"/>
</dbReference>
<keyword evidence="2" id="KW-0880">Kelch repeat</keyword>
<evidence type="ECO:0000256" key="6">
    <source>
        <dbReference type="SAM" id="Coils"/>
    </source>
</evidence>
<name>A0AAV5A9K2_9AGAM</name>
<feature type="compositionally biased region" description="Low complexity" evidence="7">
    <location>
        <begin position="23"/>
        <end position="35"/>
    </location>
</feature>
<dbReference type="EMBL" id="BPWL01000004">
    <property type="protein sequence ID" value="GJJ09848.1"/>
    <property type="molecule type" value="Genomic_DNA"/>
</dbReference>
<dbReference type="Proteomes" id="UP001050691">
    <property type="component" value="Unassembled WGS sequence"/>
</dbReference>
<evidence type="ECO:0000256" key="7">
    <source>
        <dbReference type="SAM" id="MobiDB-lite"/>
    </source>
</evidence>
<keyword evidence="9" id="KW-1185">Reference proteome</keyword>
<feature type="compositionally biased region" description="Basic and acidic residues" evidence="7">
    <location>
        <begin position="1240"/>
        <end position="1257"/>
    </location>
</feature>
<dbReference type="InterPro" id="IPR015915">
    <property type="entry name" value="Kelch-typ_b-propeller"/>
</dbReference>
<keyword evidence="4" id="KW-0677">Repeat</keyword>
<evidence type="ECO:0000256" key="2">
    <source>
        <dbReference type="ARBA" id="ARBA00022441"/>
    </source>
</evidence>
<gene>
    <name evidence="8" type="ORF">Clacol_004072</name>
</gene>
<proteinExistence type="predicted"/>
<evidence type="ECO:0000313" key="9">
    <source>
        <dbReference type="Proteomes" id="UP001050691"/>
    </source>
</evidence>
<dbReference type="PANTHER" id="PTHR23244:SF456">
    <property type="entry name" value="MULTIPLE EPIDERMAL GROWTH FACTOR-LIKE DOMAINS PROTEIN 8"/>
    <property type="match status" value="1"/>
</dbReference>
<feature type="region of interest" description="Disordered" evidence="7">
    <location>
        <begin position="1446"/>
        <end position="1465"/>
    </location>
</feature>
<evidence type="ECO:0000256" key="4">
    <source>
        <dbReference type="ARBA" id="ARBA00022737"/>
    </source>
</evidence>
<evidence type="ECO:0000313" key="8">
    <source>
        <dbReference type="EMBL" id="GJJ09848.1"/>
    </source>
</evidence>
<feature type="region of interest" description="Disordered" evidence="7">
    <location>
        <begin position="479"/>
        <end position="669"/>
    </location>
</feature>
<feature type="compositionally biased region" description="Polar residues" evidence="7">
    <location>
        <begin position="99"/>
        <end position="127"/>
    </location>
</feature>
<feature type="region of interest" description="Disordered" evidence="7">
    <location>
        <begin position="1230"/>
        <end position="1257"/>
    </location>
</feature>
<comment type="subcellular location">
    <subcellularLocation>
        <location evidence="1">Cytoplasm</location>
    </subcellularLocation>
</comment>
<feature type="compositionally biased region" description="Basic and acidic residues" evidence="7">
    <location>
        <begin position="1446"/>
        <end position="1463"/>
    </location>
</feature>
<feature type="coiled-coil region" evidence="6">
    <location>
        <begin position="954"/>
        <end position="1002"/>
    </location>
</feature>
<dbReference type="InterPro" id="IPR006652">
    <property type="entry name" value="Kelch_1"/>
</dbReference>
<comment type="caution">
    <text evidence="8">The sequence shown here is derived from an EMBL/GenBank/DDBJ whole genome shotgun (WGS) entry which is preliminary data.</text>
</comment>
<dbReference type="FunFam" id="2.120.10.80:FF:000049">
    <property type="entry name" value="Cell polarity protein (Tea1)"/>
    <property type="match status" value="1"/>
</dbReference>
<dbReference type="GO" id="GO:0061245">
    <property type="term" value="P:establishment or maintenance of bipolar cell polarity"/>
    <property type="evidence" value="ECO:0007669"/>
    <property type="project" value="TreeGrafter"/>
</dbReference>
<feature type="compositionally biased region" description="Polar residues" evidence="7">
    <location>
        <begin position="532"/>
        <end position="549"/>
    </location>
</feature>
<feature type="compositionally biased region" description="Polar residues" evidence="7">
    <location>
        <begin position="623"/>
        <end position="632"/>
    </location>
</feature>
<feature type="region of interest" description="Disordered" evidence="7">
    <location>
        <begin position="1"/>
        <end position="35"/>
    </location>
</feature>
<accession>A0AAV5A9K2</accession>
<dbReference type="Gene3D" id="2.120.10.80">
    <property type="entry name" value="Kelch-type beta propeller"/>
    <property type="match status" value="2"/>
</dbReference>
<evidence type="ECO:0000256" key="1">
    <source>
        <dbReference type="ARBA" id="ARBA00004496"/>
    </source>
</evidence>
<keyword evidence="3" id="KW-0963">Cytoplasm</keyword>
<feature type="region of interest" description="Disordered" evidence="7">
    <location>
        <begin position="1298"/>
        <end position="1332"/>
    </location>
</feature>
<sequence>MPNKFGGNRSRRMSSFFRKRQPSASANASASTNATVNPLVTVAQTPSQALAQMGGSQPQVSQQQQQFQSQRQQLLLQQQQQQQQLQQQQQQSQQQAQQAGGSKLSSQAVSQNPGSQGGNAPTPQPQSRPHGFPWSARRLTFLPPYTLAPPPLLPDGSPQPLIPSPSPFPRYGFAVPLTTTPSGEIYLFGGLVRDTVVSDMYLIASRDLTATLVETMGDLPPPRVGHASALVSTVIIVWGGDTKQDGQADPEEPHDNSLYLFNTASREWTRVVTLGDTPVGRYGHAAAMVGTRFFIFGGQVEGNFLNDLWAFDLNTLKVATPVWEQYHPVDNIYPPPRTGHVCVTYNERIYIFGGTDGQFHYNDTWVFDVISRTWRELNCIGYIPVSREGHAAAIVDDVMYVFGGRGMDGKDLNDLTAFKISNQRWYTFQNMGPGPIGRSGHAMASSGTRVFVLGGEAFGVTRPEDTNIIHVLDTKHIKYPDSKTNASSGQPAASNADPRRQQPPQQQQPQQPGQNTQRAMSPAGPEYDRALSPSSRRQPNGSPLQLQPLQVTQNVTSQPQQQPPPVRPRRTDESLDGSIGSLPGGPRTDSPLLQRTESPEPSRSKLPQSVTTGGSSVPGSRAISPTQLQGHSAATARPNMAAVAMSRSGSGFQDTRSPSPNVDRSQPPGDAFYPLGTRSPTIPNGYPNGSRPASSGESIVADILKQKEAELEVVKRREAWMRAALTQASKAGFVWDAEPSSENDGDIMKDLPTSTDSTTAEESSKLADMILSLKRDRARIQSIVVEQARMASKRMAEADRVRSSAMQEAAFYRAKLAAYESGSAPEVSRLERERTVQLERQLTALNSHKISLERKVADLETSHHQQLQSLEQANARASEAIRKADTLEGLHSTVTREHNGLRDKHHEVETSLREHAQKLLALNSLAQQKNADEKHIQEQILAVTASRDQHLKALEQAQTALEASAAKNDELLDQWRRATEQISRMEQDMLELRNELEIRTAEAEAAHVKLTDVENSWAASRAEADALRTLTTSGLGQLLDSHRDLKADEDRILRTQEEKYEALETEASGLREIIRGTSQELRQSQQELKEQRQRVQSIQTEQLSLRSQLLGLRAQLASAMTDNGRLRKDIATKELESRQKASALSEVELRLTTLRTYLTEHGLAIDEDEIGQHAAEMPTRFYELEQKLNEQIRLHEETSKKLDLANRRHQEAEAHATSLSKELNQVQQAFAKSGSADGGSEARAEDAERKLAEAEDNHKNRMAQMEEDYKTAVHYVKHTEKILRRMKDELSRAKNMNQELQNEVSSLRGDSPAGSRMRNGRATPGSDDPAVNEILRNRVSDLEKQNHRLTQENAKFHQRLESNNAELDRLKDLLMNLQHEADGRQLLNQELEEEIDRLEASLTAARGGQDETFAEKLSNENTVLKRENEQLSHKIRVLLDDQMDFDNRPSSDILDKRSSRTSDDNVMNLESLSQELEILQRRMTSDPHLHGRRPSEQGPELINGSERTRARS</sequence>
<feature type="compositionally biased region" description="Basic residues" evidence="7">
    <location>
        <begin position="9"/>
        <end position="21"/>
    </location>
</feature>
<feature type="coiled-coil region" evidence="6">
    <location>
        <begin position="1046"/>
        <end position="1101"/>
    </location>
</feature>
<evidence type="ECO:0000256" key="3">
    <source>
        <dbReference type="ARBA" id="ARBA00022490"/>
    </source>
</evidence>
<feature type="region of interest" description="Disordered" evidence="7">
    <location>
        <begin position="736"/>
        <end position="762"/>
    </location>
</feature>
<feature type="compositionally biased region" description="Low complexity" evidence="7">
    <location>
        <begin position="609"/>
        <end position="620"/>
    </location>
</feature>
<reference evidence="8" key="1">
    <citation type="submission" date="2021-10" db="EMBL/GenBank/DDBJ databases">
        <title>De novo Genome Assembly of Clathrus columnatus (Basidiomycota, Fungi) Using Illumina and Nanopore Sequence Data.</title>
        <authorList>
            <person name="Ogiso-Tanaka E."/>
            <person name="Itagaki H."/>
            <person name="Hosoya T."/>
            <person name="Hosaka K."/>
        </authorList>
    </citation>
    <scope>NUCLEOTIDE SEQUENCE</scope>
    <source>
        <strain evidence="8">MO-923</strain>
    </source>
</reference>
<feature type="compositionally biased region" description="Low complexity" evidence="7">
    <location>
        <begin position="502"/>
        <end position="512"/>
    </location>
</feature>
<feature type="region of interest" description="Disordered" evidence="7">
    <location>
        <begin position="94"/>
        <end position="135"/>
    </location>
</feature>
<feature type="compositionally biased region" description="Polar residues" evidence="7">
    <location>
        <begin position="647"/>
        <end position="664"/>
    </location>
</feature>
<feature type="region of interest" description="Disordered" evidence="7">
    <location>
        <begin position="1481"/>
        <end position="1512"/>
    </location>
</feature>
<evidence type="ECO:0000256" key="5">
    <source>
        <dbReference type="ARBA" id="ARBA00023054"/>
    </source>
</evidence>
<dbReference type="GO" id="GO:0051285">
    <property type="term" value="C:cell cortex of cell tip"/>
    <property type="evidence" value="ECO:0007669"/>
    <property type="project" value="TreeGrafter"/>
</dbReference>
<keyword evidence="5 6" id="KW-0175">Coiled coil</keyword>
<feature type="compositionally biased region" description="Basic and acidic residues" evidence="7">
    <location>
        <begin position="1481"/>
        <end position="1495"/>
    </location>
</feature>
<feature type="compositionally biased region" description="Polar residues" evidence="7">
    <location>
        <begin position="482"/>
        <end position="493"/>
    </location>
</feature>
<organism evidence="8 9">
    <name type="scientific">Clathrus columnatus</name>
    <dbReference type="NCBI Taxonomy" id="1419009"/>
    <lineage>
        <taxon>Eukaryota</taxon>
        <taxon>Fungi</taxon>
        <taxon>Dikarya</taxon>
        <taxon>Basidiomycota</taxon>
        <taxon>Agaricomycotina</taxon>
        <taxon>Agaricomycetes</taxon>
        <taxon>Phallomycetidae</taxon>
        <taxon>Phallales</taxon>
        <taxon>Clathraceae</taxon>
        <taxon>Clathrus</taxon>
    </lineage>
</organism>
<dbReference type="Pfam" id="PF24681">
    <property type="entry name" value="Kelch_KLHDC2_KLHL20_DRC7"/>
    <property type="match status" value="1"/>
</dbReference>
<protein>
    <submittedName>
        <fullName evidence="8">Uncharacterized protein</fullName>
    </submittedName>
</protein>
<feature type="compositionally biased region" description="Low complexity" evidence="7">
    <location>
        <begin position="550"/>
        <end position="560"/>
    </location>
</feature>